<feature type="non-terminal residue" evidence="2">
    <location>
        <position position="125"/>
    </location>
</feature>
<dbReference type="Proteomes" id="UP000626109">
    <property type="component" value="Unassembled WGS sequence"/>
</dbReference>
<evidence type="ECO:0000313" key="2">
    <source>
        <dbReference type="EMBL" id="CAE8673187.1"/>
    </source>
</evidence>
<dbReference type="AlphaFoldDB" id="A0A813JB17"/>
<evidence type="ECO:0000313" key="3">
    <source>
        <dbReference type="Proteomes" id="UP000626109"/>
    </source>
</evidence>
<accession>A0A813JB17</accession>
<evidence type="ECO:0000256" key="1">
    <source>
        <dbReference type="SAM" id="MobiDB-lite"/>
    </source>
</evidence>
<organism evidence="2 3">
    <name type="scientific">Polarella glacialis</name>
    <name type="common">Dinoflagellate</name>
    <dbReference type="NCBI Taxonomy" id="89957"/>
    <lineage>
        <taxon>Eukaryota</taxon>
        <taxon>Sar</taxon>
        <taxon>Alveolata</taxon>
        <taxon>Dinophyceae</taxon>
        <taxon>Suessiales</taxon>
        <taxon>Suessiaceae</taxon>
        <taxon>Polarella</taxon>
    </lineage>
</organism>
<name>A0A813JB17_POLGL</name>
<feature type="compositionally biased region" description="Low complexity" evidence="1">
    <location>
        <begin position="72"/>
        <end position="100"/>
    </location>
</feature>
<sequence>MPWAEVPRAGPKVLVSQHGEVMLGAETGSRTKPRSLSPLGAKCRQQLTLPSPRAHSQAHGILNSARERRRGNNNSSNNSNNDNNNNNNSNSSNSNNNNKDSNNRLAKAGLASLLTRGGLLVHLPE</sequence>
<dbReference type="EMBL" id="CAJNNW010024561">
    <property type="protein sequence ID" value="CAE8673187.1"/>
    <property type="molecule type" value="Genomic_DNA"/>
</dbReference>
<gene>
    <name evidence="2" type="ORF">PGLA2088_LOCUS18412</name>
</gene>
<feature type="region of interest" description="Disordered" evidence="1">
    <location>
        <begin position="18"/>
        <end position="104"/>
    </location>
</feature>
<reference evidence="2" key="1">
    <citation type="submission" date="2021-02" db="EMBL/GenBank/DDBJ databases">
        <authorList>
            <person name="Dougan E. K."/>
            <person name="Rhodes N."/>
            <person name="Thang M."/>
            <person name="Chan C."/>
        </authorList>
    </citation>
    <scope>NUCLEOTIDE SEQUENCE</scope>
</reference>
<proteinExistence type="predicted"/>
<comment type="caution">
    <text evidence="2">The sequence shown here is derived from an EMBL/GenBank/DDBJ whole genome shotgun (WGS) entry which is preliminary data.</text>
</comment>
<protein>
    <submittedName>
        <fullName evidence="2">Uncharacterized protein</fullName>
    </submittedName>
</protein>